<protein>
    <recommendedName>
        <fullName evidence="1">Retroviral polymerase SH3-like domain-containing protein</fullName>
    </recommendedName>
</protein>
<dbReference type="SUPFAM" id="SSF53098">
    <property type="entry name" value="Ribonuclease H-like"/>
    <property type="match status" value="1"/>
</dbReference>
<dbReference type="AlphaFoldDB" id="A0A371GE67"/>
<dbReference type="InterPro" id="IPR039537">
    <property type="entry name" value="Retrotran_Ty1/copia-like"/>
</dbReference>
<sequence length="153" mass="18063">MTLKSTNNNLYATIKWLCKRKNRTILNMVRSLLVMNSLSKSFLPKAINWSLHILNRRSTLAIQNMTLEEAWSDCQLAINHFRIFECLAYACLSDHCKAYKLYNPHSKKIVISRDVISDEDKFWNWSEDDTQQNIPIDLKDGEQPYYKIIRPHN</sequence>
<evidence type="ECO:0000259" key="1">
    <source>
        <dbReference type="Pfam" id="PF25597"/>
    </source>
</evidence>
<dbReference type="OrthoDB" id="103796at2759"/>
<organism evidence="2 3">
    <name type="scientific">Mucuna pruriens</name>
    <name type="common">Velvet bean</name>
    <name type="synonym">Dolichos pruriens</name>
    <dbReference type="NCBI Taxonomy" id="157652"/>
    <lineage>
        <taxon>Eukaryota</taxon>
        <taxon>Viridiplantae</taxon>
        <taxon>Streptophyta</taxon>
        <taxon>Embryophyta</taxon>
        <taxon>Tracheophyta</taxon>
        <taxon>Spermatophyta</taxon>
        <taxon>Magnoliopsida</taxon>
        <taxon>eudicotyledons</taxon>
        <taxon>Gunneridae</taxon>
        <taxon>Pentapetalae</taxon>
        <taxon>rosids</taxon>
        <taxon>fabids</taxon>
        <taxon>Fabales</taxon>
        <taxon>Fabaceae</taxon>
        <taxon>Papilionoideae</taxon>
        <taxon>50 kb inversion clade</taxon>
        <taxon>NPAAA clade</taxon>
        <taxon>indigoferoid/millettioid clade</taxon>
        <taxon>Phaseoleae</taxon>
        <taxon>Mucuna</taxon>
    </lineage>
</organism>
<keyword evidence="3" id="KW-1185">Reference proteome</keyword>
<feature type="domain" description="Retroviral polymerase SH3-like" evidence="1">
    <location>
        <begin position="93"/>
        <end position="129"/>
    </location>
</feature>
<accession>A0A371GE67</accession>
<name>A0A371GE67_MUCPR</name>
<dbReference type="Proteomes" id="UP000257109">
    <property type="component" value="Unassembled WGS sequence"/>
</dbReference>
<dbReference type="EMBL" id="QJKJ01005825">
    <property type="protein sequence ID" value="RDX88845.1"/>
    <property type="molecule type" value="Genomic_DNA"/>
</dbReference>
<feature type="non-terminal residue" evidence="2">
    <location>
        <position position="1"/>
    </location>
</feature>
<dbReference type="STRING" id="157652.A0A371GE67"/>
<evidence type="ECO:0000313" key="3">
    <source>
        <dbReference type="Proteomes" id="UP000257109"/>
    </source>
</evidence>
<evidence type="ECO:0000313" key="2">
    <source>
        <dbReference type="EMBL" id="RDX88845.1"/>
    </source>
</evidence>
<gene>
    <name evidence="2" type="ORF">CR513_29504</name>
</gene>
<dbReference type="PANTHER" id="PTHR42648:SF18">
    <property type="entry name" value="RETROTRANSPOSON, UNCLASSIFIED-LIKE PROTEIN"/>
    <property type="match status" value="1"/>
</dbReference>
<reference evidence="2" key="1">
    <citation type="submission" date="2018-05" db="EMBL/GenBank/DDBJ databases">
        <title>Draft genome of Mucuna pruriens seed.</title>
        <authorList>
            <person name="Nnadi N.E."/>
            <person name="Vos R."/>
            <person name="Hasami M.H."/>
            <person name="Devisetty U.K."/>
            <person name="Aguiy J.C."/>
        </authorList>
    </citation>
    <scope>NUCLEOTIDE SEQUENCE [LARGE SCALE GENOMIC DNA]</scope>
    <source>
        <strain evidence="2">JCA_2017</strain>
    </source>
</reference>
<proteinExistence type="predicted"/>
<dbReference type="PANTHER" id="PTHR42648">
    <property type="entry name" value="TRANSPOSASE, PUTATIVE-RELATED"/>
    <property type="match status" value="1"/>
</dbReference>
<comment type="caution">
    <text evidence="2">The sequence shown here is derived from an EMBL/GenBank/DDBJ whole genome shotgun (WGS) entry which is preliminary data.</text>
</comment>
<dbReference type="InterPro" id="IPR012337">
    <property type="entry name" value="RNaseH-like_sf"/>
</dbReference>
<dbReference type="Pfam" id="PF25597">
    <property type="entry name" value="SH3_retrovirus"/>
    <property type="match status" value="1"/>
</dbReference>
<dbReference type="InterPro" id="IPR057670">
    <property type="entry name" value="SH3_retrovirus"/>
</dbReference>